<name>A0A177WLW6_BATDL</name>
<keyword evidence="5" id="KW-0808">Transferase</keyword>
<dbReference type="SUPFAM" id="SSF56112">
    <property type="entry name" value="Protein kinase-like (PK-like)"/>
    <property type="match status" value="1"/>
</dbReference>
<evidence type="ECO:0000256" key="2">
    <source>
        <dbReference type="ARBA" id="ARBA00022741"/>
    </source>
</evidence>
<feature type="domain" description="Protein kinase" evidence="6">
    <location>
        <begin position="64"/>
        <end position="354"/>
    </location>
</feature>
<dbReference type="InterPro" id="IPR050108">
    <property type="entry name" value="CDK"/>
</dbReference>
<reference evidence="7 8" key="2">
    <citation type="submission" date="2016-05" db="EMBL/GenBank/DDBJ databases">
        <title>Lineage-specific infection strategies underlie the spectrum of fungal disease in amphibians.</title>
        <authorList>
            <person name="Cuomo C.A."/>
            <person name="Farrer R.A."/>
            <person name="James T."/>
            <person name="Longcore J."/>
            <person name="Birren B."/>
        </authorList>
    </citation>
    <scope>NUCLEOTIDE SEQUENCE [LARGE SCALE GENOMIC DNA]</scope>
    <source>
        <strain evidence="7 8">JEL423</strain>
    </source>
</reference>
<evidence type="ECO:0000256" key="5">
    <source>
        <dbReference type="RuleBase" id="RU000304"/>
    </source>
</evidence>
<dbReference type="GO" id="GO:0005634">
    <property type="term" value="C:nucleus"/>
    <property type="evidence" value="ECO:0007669"/>
    <property type="project" value="TreeGrafter"/>
</dbReference>
<evidence type="ECO:0000256" key="4">
    <source>
        <dbReference type="PROSITE-ProRule" id="PRU10141"/>
    </source>
</evidence>
<dbReference type="GO" id="GO:0005524">
    <property type="term" value="F:ATP binding"/>
    <property type="evidence" value="ECO:0007669"/>
    <property type="project" value="UniProtKB-UniRule"/>
</dbReference>
<dbReference type="OrthoDB" id="1732493at2759"/>
<gene>
    <name evidence="7" type="ORF">BDEG_24754</name>
</gene>
<dbReference type="InterPro" id="IPR000719">
    <property type="entry name" value="Prot_kinase_dom"/>
</dbReference>
<proteinExistence type="inferred from homology"/>
<evidence type="ECO:0000259" key="6">
    <source>
        <dbReference type="PROSITE" id="PS50011"/>
    </source>
</evidence>
<keyword evidence="3 4" id="KW-0067">ATP-binding</keyword>
<evidence type="ECO:0000313" key="7">
    <source>
        <dbReference type="EMBL" id="OAJ41108.1"/>
    </source>
</evidence>
<dbReference type="InterPro" id="IPR017441">
    <property type="entry name" value="Protein_kinase_ATP_BS"/>
</dbReference>
<dbReference type="PANTHER" id="PTHR24056">
    <property type="entry name" value="CELL DIVISION PROTEIN KINASE"/>
    <property type="match status" value="1"/>
</dbReference>
<dbReference type="FunFam" id="3.30.200.20:FF:001016">
    <property type="entry name" value="Probable cyclin-dependent kinase 10"/>
    <property type="match status" value="1"/>
</dbReference>
<dbReference type="FunFam" id="1.10.510.10:FF:000533">
    <property type="entry name" value="cyclin-dependent kinase 10"/>
    <property type="match status" value="1"/>
</dbReference>
<dbReference type="EMBL" id="DS022305">
    <property type="protein sequence ID" value="OAJ41108.1"/>
    <property type="molecule type" value="Genomic_DNA"/>
</dbReference>
<evidence type="ECO:0000256" key="1">
    <source>
        <dbReference type="ARBA" id="ARBA00006485"/>
    </source>
</evidence>
<dbReference type="VEuPathDB" id="FungiDB:BDEG_24754"/>
<comment type="similarity">
    <text evidence="1">Belongs to the protein kinase superfamily. CMGC Ser/Thr protein kinase family. CDC2/CDKX subfamily.</text>
</comment>
<dbReference type="AlphaFoldDB" id="A0A177WLW6"/>
<evidence type="ECO:0000313" key="8">
    <source>
        <dbReference type="Proteomes" id="UP000077115"/>
    </source>
</evidence>
<dbReference type="STRING" id="403673.A0A177WLW6"/>
<reference evidence="7 8" key="1">
    <citation type="submission" date="2006-10" db="EMBL/GenBank/DDBJ databases">
        <title>The Genome Sequence of Batrachochytrium dendrobatidis JEL423.</title>
        <authorList>
            <consortium name="The Broad Institute Genome Sequencing Platform"/>
            <person name="Birren B."/>
            <person name="Lander E."/>
            <person name="Galagan J."/>
            <person name="Cuomo C."/>
            <person name="Devon K."/>
            <person name="Jaffe D."/>
            <person name="Butler J."/>
            <person name="Alvarez P."/>
            <person name="Gnerre S."/>
            <person name="Grabherr M."/>
            <person name="Kleber M."/>
            <person name="Mauceli E."/>
            <person name="Brockman W."/>
            <person name="Young S."/>
            <person name="LaButti K."/>
            <person name="Sykes S."/>
            <person name="DeCaprio D."/>
            <person name="Crawford M."/>
            <person name="Koehrsen M."/>
            <person name="Engels R."/>
            <person name="Montgomery P."/>
            <person name="Pearson M."/>
            <person name="Howarth C."/>
            <person name="Larson L."/>
            <person name="White J."/>
            <person name="O'Leary S."/>
            <person name="Kodira C."/>
            <person name="Zeng Q."/>
            <person name="Yandava C."/>
            <person name="Alvarado L."/>
            <person name="Longcore J."/>
            <person name="James T."/>
        </authorList>
    </citation>
    <scope>NUCLEOTIDE SEQUENCE [LARGE SCALE GENOMIC DNA]</scope>
    <source>
        <strain evidence="7 8">JEL423</strain>
    </source>
</reference>
<dbReference type="GO" id="GO:0007346">
    <property type="term" value="P:regulation of mitotic cell cycle"/>
    <property type="evidence" value="ECO:0007669"/>
    <property type="project" value="TreeGrafter"/>
</dbReference>
<keyword evidence="5" id="KW-0723">Serine/threonine-protein kinase</keyword>
<dbReference type="InterPro" id="IPR008271">
    <property type="entry name" value="Ser/Thr_kinase_AS"/>
</dbReference>
<dbReference type="InterPro" id="IPR011009">
    <property type="entry name" value="Kinase-like_dom_sf"/>
</dbReference>
<dbReference type="PROSITE" id="PS00107">
    <property type="entry name" value="PROTEIN_KINASE_ATP"/>
    <property type="match status" value="1"/>
</dbReference>
<dbReference type="Proteomes" id="UP000077115">
    <property type="component" value="Unassembled WGS sequence"/>
</dbReference>
<organism evidence="7 8">
    <name type="scientific">Batrachochytrium dendrobatidis (strain JEL423)</name>
    <dbReference type="NCBI Taxonomy" id="403673"/>
    <lineage>
        <taxon>Eukaryota</taxon>
        <taxon>Fungi</taxon>
        <taxon>Fungi incertae sedis</taxon>
        <taxon>Chytridiomycota</taxon>
        <taxon>Chytridiomycota incertae sedis</taxon>
        <taxon>Chytridiomycetes</taxon>
        <taxon>Rhizophydiales</taxon>
        <taxon>Rhizophydiales incertae sedis</taxon>
        <taxon>Batrachochytrium</taxon>
    </lineage>
</organism>
<dbReference type="eggNOG" id="KOG0663">
    <property type="taxonomic scope" value="Eukaryota"/>
</dbReference>
<sequence>MSTSLDGKNNSIITTKTAVDASISTKSKDSSSRSTILYAFNSKLNPPTHIPLSFTGTSTSVDTFEKIGRVGQGTYGIVYKARNRSTKAITALKRVKMDQEQEGGMPLSSLREISLLKSLNHINVVKVLDVAVGERLEDLFLVMEYCEQDMANIMDSVTQRGRKTVYQPAEVKCLILQLLCGVEYLHRNFIIHRDLKPSNLLLTSEGTLKIADFGLARTFSEPIEPMTPRVVTLWYRSPELLLGTSHYTQSVDMWSVGCIFGEFLKSEPILPGHVEREQLEMICNLLGSPTKHIWPELPTMPFYKSFKFPEVKYDGVRTAFRGIREGALRLLKDLLVWRPKSRICASDALQHEYFDEVPKACLPLFLPTFPEFRQEDSNSHHSSHYANASKTNGLSQISVSQSAQRLGGLEARYGGSNVLESATSLVQPTLRLKRRRFDQESDTLLDIGVPVFQPYSKD</sequence>
<accession>A0A177WLW6</accession>
<dbReference type="PROSITE" id="PS00108">
    <property type="entry name" value="PROTEIN_KINASE_ST"/>
    <property type="match status" value="1"/>
</dbReference>
<keyword evidence="2 4" id="KW-0547">Nucleotide-binding</keyword>
<dbReference type="Gene3D" id="3.30.200.20">
    <property type="entry name" value="Phosphorylase Kinase, domain 1"/>
    <property type="match status" value="1"/>
</dbReference>
<evidence type="ECO:0000256" key="3">
    <source>
        <dbReference type="ARBA" id="ARBA00022840"/>
    </source>
</evidence>
<dbReference type="SMART" id="SM00220">
    <property type="entry name" value="S_TKc"/>
    <property type="match status" value="1"/>
</dbReference>
<dbReference type="Pfam" id="PF00069">
    <property type="entry name" value="Pkinase"/>
    <property type="match status" value="1"/>
</dbReference>
<keyword evidence="5" id="KW-0418">Kinase</keyword>
<dbReference type="GO" id="GO:0004674">
    <property type="term" value="F:protein serine/threonine kinase activity"/>
    <property type="evidence" value="ECO:0007669"/>
    <property type="project" value="UniProtKB-KW"/>
</dbReference>
<dbReference type="PROSITE" id="PS50011">
    <property type="entry name" value="PROTEIN_KINASE_DOM"/>
    <property type="match status" value="1"/>
</dbReference>
<feature type="binding site" evidence="4">
    <location>
        <position position="93"/>
    </location>
    <ligand>
        <name>ATP</name>
        <dbReference type="ChEBI" id="CHEBI:30616"/>
    </ligand>
</feature>
<protein>
    <recommendedName>
        <fullName evidence="6">Protein kinase domain-containing protein</fullName>
    </recommendedName>
</protein>
<dbReference type="Gene3D" id="1.10.510.10">
    <property type="entry name" value="Transferase(Phosphotransferase) domain 1"/>
    <property type="match status" value="1"/>
</dbReference>
<dbReference type="PANTHER" id="PTHR24056:SF508">
    <property type="entry name" value="CYCLIN-DEPENDENT KINASE 10"/>
    <property type="match status" value="1"/>
</dbReference>